<protein>
    <submittedName>
        <fullName evidence="6">TetR family transcriptional regulator</fullName>
    </submittedName>
</protein>
<dbReference type="InterPro" id="IPR009057">
    <property type="entry name" value="Homeodomain-like_sf"/>
</dbReference>
<evidence type="ECO:0000313" key="6">
    <source>
        <dbReference type="EMBL" id="PRZ04342.1"/>
    </source>
</evidence>
<name>A0ABX5EAP5_9MICO</name>
<dbReference type="Pfam" id="PF00440">
    <property type="entry name" value="TetR_N"/>
    <property type="match status" value="1"/>
</dbReference>
<gene>
    <name evidence="6" type="ORF">BCL65_1103</name>
</gene>
<feature type="domain" description="HTH tetR-type" evidence="5">
    <location>
        <begin position="20"/>
        <end position="80"/>
    </location>
</feature>
<dbReference type="InterPro" id="IPR001647">
    <property type="entry name" value="HTH_TetR"/>
</dbReference>
<dbReference type="PROSITE" id="PS50977">
    <property type="entry name" value="HTH_TETR_2"/>
    <property type="match status" value="1"/>
</dbReference>
<evidence type="ECO:0000259" key="5">
    <source>
        <dbReference type="PROSITE" id="PS50977"/>
    </source>
</evidence>
<accession>A0ABX5EAP5</accession>
<dbReference type="EMBL" id="PVTX01000010">
    <property type="protein sequence ID" value="PRZ04342.1"/>
    <property type="molecule type" value="Genomic_DNA"/>
</dbReference>
<sequence length="237" mass="26301">MLRYEVADDVAAGLRERKKRATRRALVVAALESFTREEPDHVTIDDLCAQADVSKRTFFRYFSSKQDAAMTPLKDMWRAFARRLAEEPMPGDADTPLLLSLSDVLAAAIREQERADGEWTRFTRAALLLDRTHSSFAAHNLQFCDHTVAEVLAILSPAPGATADEERLVLLLDMLVVASRSAQRAWLPRTGPTADADGLIDLVRQRVSILPDSLRLTTSSVRPGSARRAPVRRDAPP</sequence>
<dbReference type="PANTHER" id="PTHR30055">
    <property type="entry name" value="HTH-TYPE TRANSCRIPTIONAL REGULATOR RUTR"/>
    <property type="match status" value="1"/>
</dbReference>
<feature type="DNA-binding region" description="H-T-H motif" evidence="4">
    <location>
        <begin position="43"/>
        <end position="62"/>
    </location>
</feature>
<comment type="caution">
    <text evidence="6">The sequence shown here is derived from an EMBL/GenBank/DDBJ whole genome shotgun (WGS) entry which is preliminary data.</text>
</comment>
<evidence type="ECO:0000256" key="1">
    <source>
        <dbReference type="ARBA" id="ARBA00023015"/>
    </source>
</evidence>
<evidence type="ECO:0000256" key="2">
    <source>
        <dbReference type="ARBA" id="ARBA00023125"/>
    </source>
</evidence>
<dbReference type="Gene3D" id="1.10.357.10">
    <property type="entry name" value="Tetracycline Repressor, domain 2"/>
    <property type="match status" value="1"/>
</dbReference>
<evidence type="ECO:0000256" key="4">
    <source>
        <dbReference type="PROSITE-ProRule" id="PRU00335"/>
    </source>
</evidence>
<dbReference type="Proteomes" id="UP000239895">
    <property type="component" value="Unassembled WGS sequence"/>
</dbReference>
<proteinExistence type="predicted"/>
<reference evidence="6 7" key="1">
    <citation type="submission" date="2018-03" db="EMBL/GenBank/DDBJ databases">
        <title>Comparative analysis of microorganisms from saline springs in Andes Mountain Range, Colombia.</title>
        <authorList>
            <person name="Rubin E."/>
        </authorList>
    </citation>
    <scope>NUCLEOTIDE SEQUENCE [LARGE SCALE GENOMIC DNA]</scope>
    <source>
        <strain evidence="6 7">CG 23</strain>
    </source>
</reference>
<keyword evidence="1" id="KW-0805">Transcription regulation</keyword>
<evidence type="ECO:0000313" key="7">
    <source>
        <dbReference type="Proteomes" id="UP000239895"/>
    </source>
</evidence>
<dbReference type="PANTHER" id="PTHR30055:SF238">
    <property type="entry name" value="MYCOFACTOCIN BIOSYNTHESIS TRANSCRIPTIONAL REGULATOR MFTR-RELATED"/>
    <property type="match status" value="1"/>
</dbReference>
<evidence type="ECO:0000256" key="3">
    <source>
        <dbReference type="ARBA" id="ARBA00023163"/>
    </source>
</evidence>
<dbReference type="SUPFAM" id="SSF46689">
    <property type="entry name" value="Homeodomain-like"/>
    <property type="match status" value="1"/>
</dbReference>
<keyword evidence="7" id="KW-1185">Reference proteome</keyword>
<organism evidence="6 7">
    <name type="scientific">Isoptericola halotolerans</name>
    <dbReference type="NCBI Taxonomy" id="300560"/>
    <lineage>
        <taxon>Bacteria</taxon>
        <taxon>Bacillati</taxon>
        <taxon>Actinomycetota</taxon>
        <taxon>Actinomycetes</taxon>
        <taxon>Micrococcales</taxon>
        <taxon>Promicromonosporaceae</taxon>
        <taxon>Isoptericola</taxon>
    </lineage>
</organism>
<keyword evidence="3" id="KW-0804">Transcription</keyword>
<keyword evidence="2 4" id="KW-0238">DNA-binding</keyword>
<dbReference type="InterPro" id="IPR050109">
    <property type="entry name" value="HTH-type_TetR-like_transc_reg"/>
</dbReference>